<gene>
    <name evidence="2" type="ORF">HMPREF9021_02293</name>
    <name evidence="3" type="ORF">HMPREF9021_02484</name>
</gene>
<evidence type="ECO:0000313" key="3">
    <source>
        <dbReference type="EMBL" id="EJZ50291.1"/>
    </source>
</evidence>
<dbReference type="Proteomes" id="UP000017813">
    <property type="component" value="Unassembled WGS sequence"/>
</dbReference>
<dbReference type="InterPro" id="IPR027417">
    <property type="entry name" value="P-loop_NTPase"/>
</dbReference>
<dbReference type="KEGG" id="smur:BWP33_10855"/>
<dbReference type="GO" id="GO:0016887">
    <property type="term" value="F:ATP hydrolysis activity"/>
    <property type="evidence" value="ECO:0007669"/>
    <property type="project" value="InterPro"/>
</dbReference>
<dbReference type="eggNOG" id="COG2842">
    <property type="taxonomic scope" value="Bacteria"/>
</dbReference>
<dbReference type="PANTHER" id="PTHR35894:SF5">
    <property type="entry name" value="MU-LIKE PROPHAGE FLUMU DNA TRANSPOSITION PROTEIN B"/>
    <property type="match status" value="1"/>
</dbReference>
<dbReference type="KEGG" id="smur:BWP33_02575"/>
<feature type="domain" description="ORC1/DEAH AAA+ ATPase" evidence="1">
    <location>
        <begin position="28"/>
        <end position="141"/>
    </location>
</feature>
<protein>
    <recommendedName>
        <fullName evidence="1">ORC1/DEAH AAA+ ATPase domain-containing protein</fullName>
    </recommendedName>
</protein>
<dbReference type="InterPro" id="IPR052026">
    <property type="entry name" value="ExeA_AAA_ATPase_DNA-bind"/>
</dbReference>
<dbReference type="SUPFAM" id="SSF52540">
    <property type="entry name" value="P-loop containing nucleoside triphosphate hydrolases"/>
    <property type="match status" value="1"/>
</dbReference>
<dbReference type="PANTHER" id="PTHR35894">
    <property type="entry name" value="GENERAL SECRETION PATHWAY PROTEIN A-RELATED"/>
    <property type="match status" value="1"/>
</dbReference>
<dbReference type="Gene3D" id="3.40.50.300">
    <property type="entry name" value="P-loop containing nucleotide triphosphate hydrolases"/>
    <property type="match status" value="1"/>
</dbReference>
<accession>U6Q430</accession>
<comment type="caution">
    <text evidence="3">The sequence shown here is derived from an EMBL/GenBank/DDBJ whole genome shotgun (WGS) entry which is preliminary data.</text>
</comment>
<proteinExistence type="predicted"/>
<dbReference type="AlphaFoldDB" id="U6Q430"/>
<dbReference type="STRING" id="641147.HMPREF9021_02293"/>
<reference evidence="3 4" key="2">
    <citation type="submission" date="2011-10" db="EMBL/GenBank/DDBJ databases">
        <title>The Genome Sequence of Simonsiella muelleri ATCC 29453.</title>
        <authorList>
            <consortium name="The Broad Institute Genome Sequencing Platform"/>
            <consortium name="The Broad Institute Genome Sequencing Center for Infectious Disease"/>
            <person name="Earl A."/>
            <person name="Ward D."/>
            <person name="Feldgarden M."/>
            <person name="Gevers D."/>
            <person name="Izard J."/>
            <person name="Baranova O.V."/>
            <person name="Blanton J.M."/>
            <person name="Tanner A.C."/>
            <person name="Dewhirst F."/>
            <person name="Young S.K."/>
            <person name="Zeng Q."/>
            <person name="Gargeya S."/>
            <person name="Fitzgerald M."/>
            <person name="Haas B."/>
            <person name="Abouelleil A."/>
            <person name="Alvarado L."/>
            <person name="Arachchi H.M."/>
            <person name="Berlin A."/>
            <person name="Brown A."/>
            <person name="Chapman S.B."/>
            <person name="Chen Z."/>
            <person name="Dunbar C."/>
            <person name="Freedman E."/>
            <person name="Gearin G."/>
            <person name="Goldberg J."/>
            <person name="Griggs A."/>
            <person name="Gujja S."/>
            <person name="Heiman D."/>
            <person name="Howarth C."/>
            <person name="Larson L."/>
            <person name="Lui A."/>
            <person name="MacDonald P.J.P."/>
            <person name="Montmayeur A."/>
            <person name="Murphy C."/>
            <person name="Neiman D."/>
            <person name="Pearson M."/>
            <person name="Priest M."/>
            <person name="Roberts A."/>
            <person name="Saif S."/>
            <person name="Shea T."/>
            <person name="Shenoy N."/>
            <person name="Sisk P."/>
            <person name="Stolte C."/>
            <person name="Sykes S."/>
            <person name="Wortman J."/>
            <person name="Nusbaum C."/>
            <person name="Birren B."/>
        </authorList>
    </citation>
    <scope>NUCLEOTIDE SEQUENCE [LARGE SCALE GENOMIC DNA]</scope>
    <source>
        <strain evidence="3 4">ATCC 29453</strain>
    </source>
</reference>
<dbReference type="HOGENOM" id="CLU_099028_0_0_4"/>
<keyword evidence="4" id="KW-1185">Reference proteome</keyword>
<dbReference type="InterPro" id="IPR049945">
    <property type="entry name" value="AAA_22"/>
</dbReference>
<name>U6Q430_9NEIS</name>
<organism evidence="3 4">
    <name type="scientific">Simonsiella muelleri ATCC 29453</name>
    <dbReference type="NCBI Taxonomy" id="641147"/>
    <lineage>
        <taxon>Bacteria</taxon>
        <taxon>Pseudomonadati</taxon>
        <taxon>Pseudomonadota</taxon>
        <taxon>Betaproteobacteria</taxon>
        <taxon>Neisseriales</taxon>
        <taxon>Neisseriaceae</taxon>
        <taxon>Simonsiella</taxon>
    </lineage>
</organism>
<sequence>MKFAEITNLTLVKVAMERLTNRLDDLPALGVLYGPSGYGKTTATIAVANSTQSYYVQIRSAWSKKTLLEKICFEMGLPIAKNAAACLDAICEQMAASQRPLILDEADYLLNKNGMVELVRDIYEGSQAPIMLVGEEQLPNKLKKFERFHGRVLSWIPAQPVSQADAEILASVYAPNLRIEADLLKQIVDMANGSVRRVTVNLVNLVQAADLNGYDYANLASVSKMQGFEFYQGEVPKRGAKP</sequence>
<dbReference type="RefSeq" id="WP_002640931.1">
    <property type="nucleotide sequence ID" value="NZ_CP019448.1"/>
</dbReference>
<evidence type="ECO:0000313" key="2">
    <source>
        <dbReference type="EMBL" id="EFG29886.2"/>
    </source>
</evidence>
<dbReference type="OrthoDB" id="9797061at2"/>
<dbReference type="EMBL" id="ADCY02000001">
    <property type="protein sequence ID" value="EJZ50291.1"/>
    <property type="molecule type" value="Genomic_DNA"/>
</dbReference>
<evidence type="ECO:0000313" key="4">
    <source>
        <dbReference type="Proteomes" id="UP000017813"/>
    </source>
</evidence>
<dbReference type="EMBL" id="ADCY02000065">
    <property type="protein sequence ID" value="EFG29886.2"/>
    <property type="molecule type" value="Genomic_DNA"/>
</dbReference>
<reference evidence="3 4" key="1">
    <citation type="submission" date="2010-03" db="EMBL/GenBank/DDBJ databases">
        <authorList>
            <consortium name="The Broad Institute Genome Sequencing Platform"/>
            <person name="Ward D."/>
            <person name="Earl A."/>
            <person name="Feldgarden M."/>
            <person name="Gevers D."/>
            <person name="Young S."/>
            <person name="Zeng Q."/>
            <person name="Koehrsen M."/>
            <person name="Alvarado L."/>
            <person name="Berlin A.M."/>
            <person name="Borenstein D."/>
            <person name="Chapman S.B."/>
            <person name="Chen Z."/>
            <person name="Engels R."/>
            <person name="Freedman E."/>
            <person name="Gellesch M."/>
            <person name="Goldberg J."/>
            <person name="Griggs A."/>
            <person name="Gujja S."/>
            <person name="Heilman E.R."/>
            <person name="Heiman D.I."/>
            <person name="Hepburn T.A."/>
            <person name="Howarth C."/>
            <person name="Jen D."/>
            <person name="Larson L."/>
            <person name="Mehta T."/>
            <person name="Park D."/>
            <person name="Pearson M."/>
            <person name="Richards J."/>
            <person name="Roberts A."/>
            <person name="Saif S."/>
            <person name="Shea T.D."/>
            <person name="Shenoy N."/>
            <person name="Sisk P."/>
            <person name="Stolte C."/>
            <person name="Sykes S.N."/>
            <person name="Walk T."/>
            <person name="White J."/>
            <person name="Yandava C."/>
            <person name="Izard J."/>
            <person name="Baranova O.V."/>
            <person name="Blanton J.M."/>
            <person name="Tanner A.C."/>
            <person name="Dewhirst F."/>
            <person name="Haas B."/>
            <person name="Nusbaum C."/>
            <person name="Birren B."/>
        </authorList>
    </citation>
    <scope>NUCLEOTIDE SEQUENCE [LARGE SCALE GENOMIC DNA]</scope>
    <source>
        <strain evidence="3 4">ATCC 29453</strain>
    </source>
</reference>
<dbReference type="Pfam" id="PF13401">
    <property type="entry name" value="AAA_22"/>
    <property type="match status" value="1"/>
</dbReference>
<evidence type="ECO:0000259" key="1">
    <source>
        <dbReference type="Pfam" id="PF13401"/>
    </source>
</evidence>